<reference evidence="1" key="2">
    <citation type="journal article" date="2015" name="Data Brief">
        <title>Shoot transcriptome of the giant reed, Arundo donax.</title>
        <authorList>
            <person name="Barrero R.A."/>
            <person name="Guerrero F.D."/>
            <person name="Moolhuijzen P."/>
            <person name="Goolsby J.A."/>
            <person name="Tidwell J."/>
            <person name="Bellgard S.E."/>
            <person name="Bellgard M.I."/>
        </authorList>
    </citation>
    <scope>NUCLEOTIDE SEQUENCE</scope>
    <source>
        <tissue evidence="1">Shoot tissue taken approximately 20 cm above the soil surface</tissue>
    </source>
</reference>
<dbReference type="EMBL" id="GBRH01164749">
    <property type="protein sequence ID" value="JAE33147.1"/>
    <property type="molecule type" value="Transcribed_RNA"/>
</dbReference>
<reference evidence="1" key="1">
    <citation type="submission" date="2014-09" db="EMBL/GenBank/DDBJ databases">
        <authorList>
            <person name="Magalhaes I.L.F."/>
            <person name="Oliveira U."/>
            <person name="Santos F.R."/>
            <person name="Vidigal T.H.D.A."/>
            <person name="Brescovit A.D."/>
            <person name="Santos A.J."/>
        </authorList>
    </citation>
    <scope>NUCLEOTIDE SEQUENCE</scope>
    <source>
        <tissue evidence="1">Shoot tissue taken approximately 20 cm above the soil surface</tissue>
    </source>
</reference>
<sequence>MASRILPSASSWTADCFFGAKHVLKVFNAVEFKSVISYNCDN</sequence>
<name>A0A0A9H8U8_ARUDO</name>
<accession>A0A0A9H8U8</accession>
<evidence type="ECO:0000313" key="1">
    <source>
        <dbReference type="EMBL" id="JAE33147.1"/>
    </source>
</evidence>
<protein>
    <submittedName>
        <fullName evidence="1">Uncharacterized protein</fullName>
    </submittedName>
</protein>
<proteinExistence type="predicted"/>
<organism evidence="1">
    <name type="scientific">Arundo donax</name>
    <name type="common">Giant reed</name>
    <name type="synonym">Donax arundinaceus</name>
    <dbReference type="NCBI Taxonomy" id="35708"/>
    <lineage>
        <taxon>Eukaryota</taxon>
        <taxon>Viridiplantae</taxon>
        <taxon>Streptophyta</taxon>
        <taxon>Embryophyta</taxon>
        <taxon>Tracheophyta</taxon>
        <taxon>Spermatophyta</taxon>
        <taxon>Magnoliopsida</taxon>
        <taxon>Liliopsida</taxon>
        <taxon>Poales</taxon>
        <taxon>Poaceae</taxon>
        <taxon>PACMAD clade</taxon>
        <taxon>Arundinoideae</taxon>
        <taxon>Arundineae</taxon>
        <taxon>Arundo</taxon>
    </lineage>
</organism>
<dbReference type="AlphaFoldDB" id="A0A0A9H8U8"/>